<evidence type="ECO:0000256" key="1">
    <source>
        <dbReference type="SAM" id="MobiDB-lite"/>
    </source>
</evidence>
<evidence type="ECO:0000313" key="3">
    <source>
        <dbReference type="Proteomes" id="UP001359485"/>
    </source>
</evidence>
<protein>
    <submittedName>
        <fullName evidence="2">Uncharacterized protein</fullName>
    </submittedName>
</protein>
<gene>
    <name evidence="2" type="ORF">RUM44_000130</name>
</gene>
<organism evidence="2 3">
    <name type="scientific">Polyplax serrata</name>
    <name type="common">Common mouse louse</name>
    <dbReference type="NCBI Taxonomy" id="468196"/>
    <lineage>
        <taxon>Eukaryota</taxon>
        <taxon>Metazoa</taxon>
        <taxon>Ecdysozoa</taxon>
        <taxon>Arthropoda</taxon>
        <taxon>Hexapoda</taxon>
        <taxon>Insecta</taxon>
        <taxon>Pterygota</taxon>
        <taxon>Neoptera</taxon>
        <taxon>Paraneoptera</taxon>
        <taxon>Psocodea</taxon>
        <taxon>Troctomorpha</taxon>
        <taxon>Phthiraptera</taxon>
        <taxon>Anoplura</taxon>
        <taxon>Polyplacidae</taxon>
        <taxon>Polyplax</taxon>
    </lineage>
</organism>
<feature type="region of interest" description="Disordered" evidence="1">
    <location>
        <begin position="196"/>
        <end position="217"/>
    </location>
</feature>
<dbReference type="Proteomes" id="UP001359485">
    <property type="component" value="Unassembled WGS sequence"/>
</dbReference>
<accession>A0ABR1B4J4</accession>
<proteinExistence type="predicted"/>
<keyword evidence="3" id="KW-1185">Reference proteome</keyword>
<reference evidence="2 3" key="1">
    <citation type="submission" date="2023-09" db="EMBL/GenBank/DDBJ databases">
        <title>Genomes of two closely related lineages of the louse Polyplax serrata with different host specificities.</title>
        <authorList>
            <person name="Martinu J."/>
            <person name="Tarabai H."/>
            <person name="Stefka J."/>
            <person name="Hypsa V."/>
        </authorList>
    </citation>
    <scope>NUCLEOTIDE SEQUENCE [LARGE SCALE GENOMIC DNA]</scope>
    <source>
        <strain evidence="2">98ZLc_SE</strain>
    </source>
</reference>
<dbReference type="EMBL" id="JAWJWF010000003">
    <property type="protein sequence ID" value="KAK6634883.1"/>
    <property type="molecule type" value="Genomic_DNA"/>
</dbReference>
<comment type="caution">
    <text evidence="2">The sequence shown here is derived from an EMBL/GenBank/DDBJ whole genome shotgun (WGS) entry which is preliminary data.</text>
</comment>
<name>A0ABR1B4J4_POLSC</name>
<evidence type="ECO:0000313" key="2">
    <source>
        <dbReference type="EMBL" id="KAK6634883.1"/>
    </source>
</evidence>
<sequence length="217" mass="24571">MKEKSSPNETEFERVIRASYKYVKVEDKVLFGKRQVVGRWVNKDTAGHRYQPRHLTPSTSPTRPLHHPIHFDGPGPSLHQRTREKKTKIAGFEGQTVALDDRGGARNDGSAQRQTAGNINIFSRILRTTGGLLLVCGEVDSRNFFRESSGRAPKKADFETERKGFSRESTTTKIEEYTDLIITNRSNGKMRIKDIDPRQIIPRTSPRNPTKGGRLKA</sequence>